<keyword evidence="11 19" id="KW-0067">ATP-binding</keyword>
<feature type="domain" description="Apple" evidence="23">
    <location>
        <begin position="329"/>
        <end position="409"/>
    </location>
</feature>
<comment type="catalytic activity">
    <reaction evidence="17 19">
        <text>L-threonyl-[protein] + ATP = O-phospho-L-threonyl-[protein] + ADP + H(+)</text>
        <dbReference type="Rhea" id="RHEA:46608"/>
        <dbReference type="Rhea" id="RHEA-COMP:11060"/>
        <dbReference type="Rhea" id="RHEA-COMP:11605"/>
        <dbReference type="ChEBI" id="CHEBI:15378"/>
        <dbReference type="ChEBI" id="CHEBI:30013"/>
        <dbReference type="ChEBI" id="CHEBI:30616"/>
        <dbReference type="ChEBI" id="CHEBI:61977"/>
        <dbReference type="ChEBI" id="CHEBI:456216"/>
        <dbReference type="EC" id="2.7.11.1"/>
    </reaction>
</comment>
<dbReference type="FunFam" id="3.30.200.20:FF:000798">
    <property type="entry name" value="G-type lectin S-receptor-like serine/threonine-protein kinase SD3-1"/>
    <property type="match status" value="1"/>
</dbReference>
<keyword evidence="13 20" id="KW-0472">Membrane</keyword>
<dbReference type="SMART" id="SM00108">
    <property type="entry name" value="B_lectin"/>
    <property type="match status" value="1"/>
</dbReference>
<keyword evidence="15" id="KW-0675">Receptor</keyword>
<dbReference type="Pfam" id="PF00024">
    <property type="entry name" value="PAN_1"/>
    <property type="match status" value="1"/>
</dbReference>
<evidence type="ECO:0000256" key="19">
    <source>
        <dbReference type="PIRNR" id="PIRNR000641"/>
    </source>
</evidence>
<keyword evidence="10 19" id="KW-0418">Kinase</keyword>
<dbReference type="SUPFAM" id="SSF56112">
    <property type="entry name" value="Protein kinase-like (PK-like)"/>
    <property type="match status" value="1"/>
</dbReference>
<evidence type="ECO:0000256" key="5">
    <source>
        <dbReference type="ARBA" id="ARBA00022692"/>
    </source>
</evidence>
<evidence type="ECO:0000256" key="13">
    <source>
        <dbReference type="ARBA" id="ARBA00023136"/>
    </source>
</evidence>
<dbReference type="PROSITE" id="PS50011">
    <property type="entry name" value="PROTEIN_KINASE_DOM"/>
    <property type="match status" value="1"/>
</dbReference>
<dbReference type="GO" id="GO:0005524">
    <property type="term" value="F:ATP binding"/>
    <property type="evidence" value="ECO:0007669"/>
    <property type="project" value="UniProtKB-KW"/>
</dbReference>
<evidence type="ECO:0000256" key="17">
    <source>
        <dbReference type="ARBA" id="ARBA00047899"/>
    </source>
</evidence>
<organism evidence="24 25">
    <name type="scientific">Tetracentron sinense</name>
    <name type="common">Spur-leaf</name>
    <dbReference type="NCBI Taxonomy" id="13715"/>
    <lineage>
        <taxon>Eukaryota</taxon>
        <taxon>Viridiplantae</taxon>
        <taxon>Streptophyta</taxon>
        <taxon>Embryophyta</taxon>
        <taxon>Tracheophyta</taxon>
        <taxon>Spermatophyta</taxon>
        <taxon>Magnoliopsida</taxon>
        <taxon>Trochodendrales</taxon>
        <taxon>Trochodendraceae</taxon>
        <taxon>Tetracentron</taxon>
    </lineage>
</organism>
<keyword evidence="7" id="KW-0430">Lectin</keyword>
<dbReference type="InterPro" id="IPR003609">
    <property type="entry name" value="Pan_app"/>
</dbReference>
<evidence type="ECO:0000256" key="20">
    <source>
        <dbReference type="SAM" id="Phobius"/>
    </source>
</evidence>
<dbReference type="PROSITE" id="PS50948">
    <property type="entry name" value="PAN"/>
    <property type="match status" value="1"/>
</dbReference>
<dbReference type="FunFam" id="2.90.10.10:FF:000016">
    <property type="entry name" value="G-type lectin S-receptor-like serine/threonine-protein kinase"/>
    <property type="match status" value="1"/>
</dbReference>
<evidence type="ECO:0000256" key="9">
    <source>
        <dbReference type="ARBA" id="ARBA00022741"/>
    </source>
</evidence>
<keyword evidence="16" id="KW-0325">Glycoprotein</keyword>
<dbReference type="GO" id="GO:0030246">
    <property type="term" value="F:carbohydrate binding"/>
    <property type="evidence" value="ECO:0007669"/>
    <property type="project" value="UniProtKB-KW"/>
</dbReference>
<dbReference type="EMBL" id="JABCRI010000013">
    <property type="protein sequence ID" value="KAF8395851.1"/>
    <property type="molecule type" value="Genomic_DNA"/>
</dbReference>
<keyword evidence="5 20" id="KW-0812">Transmembrane</keyword>
<evidence type="ECO:0000256" key="15">
    <source>
        <dbReference type="ARBA" id="ARBA00023170"/>
    </source>
</evidence>
<evidence type="ECO:0000256" key="6">
    <source>
        <dbReference type="ARBA" id="ARBA00022729"/>
    </source>
</evidence>
<evidence type="ECO:0000256" key="2">
    <source>
        <dbReference type="ARBA" id="ARBA00022475"/>
    </source>
</evidence>
<dbReference type="Pfam" id="PF01453">
    <property type="entry name" value="B_lectin"/>
    <property type="match status" value="1"/>
</dbReference>
<keyword evidence="14" id="KW-1015">Disulfide bond</keyword>
<feature type="transmembrane region" description="Helical" evidence="20">
    <location>
        <begin position="445"/>
        <end position="468"/>
    </location>
</feature>
<evidence type="ECO:0000256" key="7">
    <source>
        <dbReference type="ARBA" id="ARBA00022734"/>
    </source>
</evidence>
<evidence type="ECO:0000313" key="24">
    <source>
        <dbReference type="EMBL" id="KAF8395851.1"/>
    </source>
</evidence>
<keyword evidence="8" id="KW-0677">Repeat</keyword>
<keyword evidence="12 20" id="KW-1133">Transmembrane helix</keyword>
<dbReference type="InterPro" id="IPR000858">
    <property type="entry name" value="S_locus_glycoprot_dom"/>
</dbReference>
<keyword evidence="6" id="KW-0732">Signal</keyword>
<dbReference type="PANTHER" id="PTHR47974:SF13">
    <property type="entry name" value="G-TYPE LECTIN S-RECEPTOR-LIKE SERINE_THREONINE-PROTEIN KINASE SD3-1"/>
    <property type="match status" value="1"/>
</dbReference>
<dbReference type="InterPro" id="IPR024171">
    <property type="entry name" value="SRK-like_kinase"/>
</dbReference>
<evidence type="ECO:0000256" key="11">
    <source>
        <dbReference type="ARBA" id="ARBA00022840"/>
    </source>
</evidence>
<dbReference type="Pfam" id="PF07714">
    <property type="entry name" value="PK_Tyr_Ser-Thr"/>
    <property type="match status" value="1"/>
</dbReference>
<evidence type="ECO:0000256" key="14">
    <source>
        <dbReference type="ARBA" id="ARBA00023157"/>
    </source>
</evidence>
<keyword evidence="2" id="KW-1003">Cell membrane</keyword>
<feature type="domain" description="Bulb-type lectin" evidence="22">
    <location>
        <begin position="30"/>
        <end position="155"/>
    </location>
</feature>
<comment type="similarity">
    <text evidence="19">Belongs to the protein kinase superfamily. Ser/Thr protein kinase family.</text>
</comment>
<dbReference type="Proteomes" id="UP000655225">
    <property type="component" value="Unassembled WGS sequence"/>
</dbReference>
<dbReference type="SUPFAM" id="SSF51110">
    <property type="entry name" value="alpha-D-mannose-specific plant lectins"/>
    <property type="match status" value="2"/>
</dbReference>
<dbReference type="InterPro" id="IPR001245">
    <property type="entry name" value="Ser-Thr/Tyr_kinase_cat_dom"/>
</dbReference>
<evidence type="ECO:0000259" key="23">
    <source>
        <dbReference type="PROSITE" id="PS50948"/>
    </source>
</evidence>
<dbReference type="EC" id="2.7.11.1" evidence="19"/>
<dbReference type="Gene3D" id="2.90.10.10">
    <property type="entry name" value="Bulb-type lectin domain"/>
    <property type="match status" value="2"/>
</dbReference>
<keyword evidence="9 19" id="KW-0547">Nucleotide-binding</keyword>
<keyword evidence="3 19" id="KW-0723">Serine/threonine-protein kinase</keyword>
<dbReference type="PROSITE" id="PS50927">
    <property type="entry name" value="BULB_LECTIN"/>
    <property type="match status" value="2"/>
</dbReference>
<evidence type="ECO:0000256" key="8">
    <source>
        <dbReference type="ARBA" id="ARBA00022737"/>
    </source>
</evidence>
<comment type="subcellular location">
    <subcellularLocation>
        <location evidence="1">Cell membrane</location>
        <topology evidence="1">Single-pass type I membrane protein</topology>
    </subcellularLocation>
</comment>
<dbReference type="PANTHER" id="PTHR47974">
    <property type="entry name" value="OS07G0415500 PROTEIN"/>
    <property type="match status" value="1"/>
</dbReference>
<dbReference type="OMA" id="QKICVAC"/>
<dbReference type="FunFam" id="1.10.510.10:FF:000846">
    <property type="entry name" value="G-type lectin S-receptor-like serine/threonine-protein kinase SD3-1"/>
    <property type="match status" value="1"/>
</dbReference>
<dbReference type="CDD" id="cd00028">
    <property type="entry name" value="B_lectin"/>
    <property type="match status" value="1"/>
</dbReference>
<dbReference type="InterPro" id="IPR001480">
    <property type="entry name" value="Bulb-type_lectin_dom"/>
</dbReference>
<proteinExistence type="inferred from homology"/>
<dbReference type="GO" id="GO:0004674">
    <property type="term" value="F:protein serine/threonine kinase activity"/>
    <property type="evidence" value="ECO:0007669"/>
    <property type="project" value="UniProtKB-KW"/>
</dbReference>
<dbReference type="PIRSF" id="PIRSF000641">
    <property type="entry name" value="SRK"/>
    <property type="match status" value="1"/>
</dbReference>
<evidence type="ECO:0000256" key="4">
    <source>
        <dbReference type="ARBA" id="ARBA00022679"/>
    </source>
</evidence>
<keyword evidence="25" id="KW-1185">Reference proteome</keyword>
<feature type="domain" description="Protein kinase" evidence="21">
    <location>
        <begin position="480"/>
        <end position="771"/>
    </location>
</feature>
<evidence type="ECO:0000256" key="10">
    <source>
        <dbReference type="ARBA" id="ARBA00022777"/>
    </source>
</evidence>
<evidence type="ECO:0000313" key="25">
    <source>
        <dbReference type="Proteomes" id="UP000655225"/>
    </source>
</evidence>
<dbReference type="AlphaFoldDB" id="A0A835DAD4"/>
<accession>A0A835DAD4</accession>
<evidence type="ECO:0000256" key="16">
    <source>
        <dbReference type="ARBA" id="ARBA00023180"/>
    </source>
</evidence>
<evidence type="ECO:0000256" key="12">
    <source>
        <dbReference type="ARBA" id="ARBA00022989"/>
    </source>
</evidence>
<dbReference type="Gene3D" id="1.10.510.10">
    <property type="entry name" value="Transferase(Phosphotransferase) domain 1"/>
    <property type="match status" value="2"/>
</dbReference>
<dbReference type="GO" id="GO:0005886">
    <property type="term" value="C:plasma membrane"/>
    <property type="evidence" value="ECO:0007669"/>
    <property type="project" value="UniProtKB-SubCell"/>
</dbReference>
<dbReference type="InterPro" id="IPR000719">
    <property type="entry name" value="Prot_kinase_dom"/>
</dbReference>
<comment type="caution">
    <text evidence="24">The sequence shown here is derived from an EMBL/GenBank/DDBJ whole genome shotgun (WGS) entry which is preliminary data.</text>
</comment>
<keyword evidence="4 19" id="KW-0808">Transferase</keyword>
<dbReference type="InterPro" id="IPR011009">
    <property type="entry name" value="Kinase-like_dom_sf"/>
</dbReference>
<evidence type="ECO:0000259" key="22">
    <source>
        <dbReference type="PROSITE" id="PS50927"/>
    </source>
</evidence>
<protein>
    <recommendedName>
        <fullName evidence="19">Receptor-like serine/threonine-protein kinase</fullName>
        <ecNumber evidence="19">2.7.11.1</ecNumber>
    </recommendedName>
</protein>
<evidence type="ECO:0000256" key="3">
    <source>
        <dbReference type="ARBA" id="ARBA00022527"/>
    </source>
</evidence>
<name>A0A835DAD4_TETSI</name>
<dbReference type="OrthoDB" id="733107at2759"/>
<reference evidence="24 25" key="1">
    <citation type="submission" date="2020-04" db="EMBL/GenBank/DDBJ databases">
        <title>Plant Genome Project.</title>
        <authorList>
            <person name="Zhang R.-G."/>
        </authorList>
    </citation>
    <scope>NUCLEOTIDE SEQUENCE [LARGE SCALE GENOMIC DNA]</scope>
    <source>
        <strain evidence="24">YNK0</strain>
        <tissue evidence="24">Leaf</tissue>
    </source>
</reference>
<sequence length="771" mass="85465">MLEQEMFLFNSRFLVSVVLGFLFFSVVVSQIPLGSKLSEVENESWVSPNGDFAFGFFNRSDQPNQYSVGIHFNSKLIPFSERMVVWVAGADVTVGNNSYLQLTHDGDLILFDSTKGVAAWTSKTSNLSVASAVLHDNGNLVLLNRAQDVVWQSFKTPSDTLLPGQILYVYQTLRAASRNSVSSYYSLSMAASGEMKLSWESNVNYWASGSSSHSIAGAILTSDGSLQLLDQNSRPVWSVFGEDHNDSSVNFRFLRLDVDGNLRMYSWTEASKSWRSVWQAVGNQCNVFATCGLCGICVFNSEGSSVCKCPFGSNPDSNMKCLAPYKNKCDSGTTMVTFEHTFLYGMYPPNDSITHTSLQQCRNSCLQDPRCTAVTATNDGTAQCRMKQTQYITGYAHPSSVSISFVKMCLDPVAVLPKNFPAFSPSSSLPPSELKRSSGFCIPCLIGAASGTVFAFFAIQVGIGFCFFKRRKSIRKTATLAYMELNSRGLITLSYAEIKDLTNNFKDQLGPKMFKGVLPHNRSVAIKDLKVIIEEKQFKNAVSIIGSIHHKNLVKLEGYCYESGHRFLVYEFAKNGSVDRWIDEDKLGKKLTWRKRMEICLGVAKAIAYLHTGCREFVNHGNLKCENVVLDEELEAKITEFGLGRICSGACSSSGGAAEGDVASFGEMIVILVSGRRGVEDICGWAYKQWVEGLAESIVDARIEEGVDMEELDRSMRIAFWCLQVDDQLRPSMGEVVKVLEGTLTVDPPPPPFVRRRRLHEEELLESDLES</sequence>
<comment type="catalytic activity">
    <reaction evidence="18 19">
        <text>L-seryl-[protein] + ATP = O-phospho-L-seryl-[protein] + ADP + H(+)</text>
        <dbReference type="Rhea" id="RHEA:17989"/>
        <dbReference type="Rhea" id="RHEA-COMP:9863"/>
        <dbReference type="Rhea" id="RHEA-COMP:11604"/>
        <dbReference type="ChEBI" id="CHEBI:15378"/>
        <dbReference type="ChEBI" id="CHEBI:29999"/>
        <dbReference type="ChEBI" id="CHEBI:30616"/>
        <dbReference type="ChEBI" id="CHEBI:83421"/>
        <dbReference type="ChEBI" id="CHEBI:456216"/>
        <dbReference type="EC" id="2.7.11.1"/>
    </reaction>
</comment>
<dbReference type="InterPro" id="IPR036426">
    <property type="entry name" value="Bulb-type_lectin_dom_sf"/>
</dbReference>
<dbReference type="Gene3D" id="3.30.200.20">
    <property type="entry name" value="Phosphorylase Kinase, domain 1"/>
    <property type="match status" value="1"/>
</dbReference>
<feature type="domain" description="Bulb-type lectin" evidence="22">
    <location>
        <begin position="158"/>
        <end position="277"/>
    </location>
</feature>
<dbReference type="Pfam" id="PF00954">
    <property type="entry name" value="S_locus_glycop"/>
    <property type="match status" value="1"/>
</dbReference>
<gene>
    <name evidence="24" type="ORF">HHK36_019805</name>
</gene>
<evidence type="ECO:0000256" key="18">
    <source>
        <dbReference type="ARBA" id="ARBA00048679"/>
    </source>
</evidence>
<dbReference type="GO" id="GO:0048544">
    <property type="term" value="P:recognition of pollen"/>
    <property type="evidence" value="ECO:0007669"/>
    <property type="project" value="InterPro"/>
</dbReference>
<evidence type="ECO:0000259" key="21">
    <source>
        <dbReference type="PROSITE" id="PS50011"/>
    </source>
</evidence>
<evidence type="ECO:0000256" key="1">
    <source>
        <dbReference type="ARBA" id="ARBA00004251"/>
    </source>
</evidence>